<evidence type="ECO:0000256" key="8">
    <source>
        <dbReference type="ARBA" id="ARBA00023098"/>
    </source>
</evidence>
<proteinExistence type="inferred from homology"/>
<dbReference type="GO" id="GO:0006071">
    <property type="term" value="P:glycerol metabolic process"/>
    <property type="evidence" value="ECO:0007669"/>
    <property type="project" value="UniProtKB-KW"/>
</dbReference>
<dbReference type="AlphaFoldDB" id="A0A927C135"/>
<dbReference type="EMBL" id="JACXLD010000002">
    <property type="protein sequence ID" value="MBD2858248.1"/>
    <property type="molecule type" value="Genomic_DNA"/>
</dbReference>
<keyword evidence="6" id="KW-0808">Transferase</keyword>
<evidence type="ECO:0000256" key="9">
    <source>
        <dbReference type="ARBA" id="ARBA00023315"/>
    </source>
</evidence>
<evidence type="ECO:0000259" key="11">
    <source>
        <dbReference type="Pfam" id="PF03007"/>
    </source>
</evidence>
<dbReference type="PANTHER" id="PTHR31650:SF1">
    <property type="entry name" value="WAX ESTER SYNTHASE_DIACYLGLYCEROL ACYLTRANSFERASE 4-RELATED"/>
    <property type="match status" value="1"/>
</dbReference>
<dbReference type="RefSeq" id="WP_190762917.1">
    <property type="nucleotide sequence ID" value="NZ_JACXLD010000002.1"/>
</dbReference>
<protein>
    <recommendedName>
        <fullName evidence="4">diacylglycerol O-acyltransferase</fullName>
        <ecNumber evidence="4">2.3.1.20</ecNumber>
    </recommendedName>
</protein>
<accession>A0A927C135</accession>
<comment type="pathway">
    <text evidence="1">Glycerolipid metabolism; triacylglycerol biosynthesis.</text>
</comment>
<comment type="caution">
    <text evidence="13">The sequence shown here is derived from an EMBL/GenBank/DDBJ whole genome shotgun (WGS) entry which is preliminary data.</text>
</comment>
<keyword evidence="8" id="KW-0443">Lipid metabolism</keyword>
<keyword evidence="5" id="KW-0444">Lipid biosynthesis</keyword>
<feature type="domain" description="O-acyltransferase WSD1-like N-terminal" evidence="11">
    <location>
        <begin position="4"/>
        <end position="271"/>
    </location>
</feature>
<comment type="pathway">
    <text evidence="2">Lipid metabolism.</text>
</comment>
<dbReference type="GO" id="GO:0004144">
    <property type="term" value="F:diacylglycerol O-acyltransferase activity"/>
    <property type="evidence" value="ECO:0007669"/>
    <property type="project" value="UniProtKB-EC"/>
</dbReference>
<dbReference type="GO" id="GO:0019432">
    <property type="term" value="P:triglyceride biosynthetic process"/>
    <property type="evidence" value="ECO:0007669"/>
    <property type="project" value="TreeGrafter"/>
</dbReference>
<keyword evidence="14" id="KW-1185">Reference proteome</keyword>
<dbReference type="GO" id="GO:0001666">
    <property type="term" value="P:response to hypoxia"/>
    <property type="evidence" value="ECO:0007669"/>
    <property type="project" value="TreeGrafter"/>
</dbReference>
<dbReference type="SUPFAM" id="SSF52777">
    <property type="entry name" value="CoA-dependent acyltransferases"/>
    <property type="match status" value="1"/>
</dbReference>
<sequence length="487" mass="53941">MKRLSLIDDSFLRLESRRTPLHIGMLMLFEPPADAGPNFASDLYDRLSQCLETTEPFNWLLVKKKGLHYWQEDDDFDLENHFVHTVLPKPGRIRELLALVSRVHCAHLDRMYPLWRIHLIEGLEDGRFALYIKVHHSLVDGGAAMRTILSAMSPDQEVSKTMPALWDLPVEHSSGKASMIPQASIGSMSALRSLLKEGAKSARSPMALAKELYATYQDYRENSEDVMLGLSPNCALTQSISSTRRFAAQSYSKARIKVVAKAFDATTNDVVLAMCGSAVRKYLMSLNDLPERPVMAGVPVSTRMEGDTSYGNEVAFAPIHLGTHIEDPAERMWAIKRCMDNNKKHMRALEPSQIAAYSTLKIMPGILNSVLKFAPDCGFGGVVISHVPGPQQDMYWQGAKLSGMYPMSLLLDGAALNITLISRHDAVDFGLIACRKALPSVQRMLDYLEDALVELEDAAEKINAKTAVKSKVRSHRKVSKASSAAAG</sequence>
<dbReference type="PANTHER" id="PTHR31650">
    <property type="entry name" value="O-ACYLTRANSFERASE (WSD1-LIKE) FAMILY PROTEIN"/>
    <property type="match status" value="1"/>
</dbReference>
<dbReference type="GO" id="GO:0005886">
    <property type="term" value="C:plasma membrane"/>
    <property type="evidence" value="ECO:0007669"/>
    <property type="project" value="TreeGrafter"/>
</dbReference>
<feature type="domain" description="O-acyltransferase WSD1 C-terminal" evidence="12">
    <location>
        <begin position="311"/>
        <end position="455"/>
    </location>
</feature>
<dbReference type="InterPro" id="IPR004255">
    <property type="entry name" value="O-acyltransferase_WSD1_N"/>
</dbReference>
<dbReference type="GO" id="GO:0051701">
    <property type="term" value="P:biological process involved in interaction with host"/>
    <property type="evidence" value="ECO:0007669"/>
    <property type="project" value="TreeGrafter"/>
</dbReference>
<evidence type="ECO:0000259" key="12">
    <source>
        <dbReference type="Pfam" id="PF06974"/>
    </source>
</evidence>
<keyword evidence="7" id="KW-0319">Glycerol metabolism</keyword>
<evidence type="ECO:0000256" key="10">
    <source>
        <dbReference type="ARBA" id="ARBA00048109"/>
    </source>
</evidence>
<keyword evidence="9" id="KW-0012">Acyltransferase</keyword>
<reference evidence="13" key="1">
    <citation type="submission" date="2020-09" db="EMBL/GenBank/DDBJ databases">
        <authorList>
            <person name="Yoon J.-W."/>
        </authorList>
    </citation>
    <scope>NUCLEOTIDE SEQUENCE</scope>
    <source>
        <strain evidence="13">KMU-158</strain>
    </source>
</reference>
<evidence type="ECO:0000256" key="5">
    <source>
        <dbReference type="ARBA" id="ARBA00022516"/>
    </source>
</evidence>
<evidence type="ECO:0000313" key="13">
    <source>
        <dbReference type="EMBL" id="MBD2858248.1"/>
    </source>
</evidence>
<name>A0A927C135_9GAMM</name>
<dbReference type="InterPro" id="IPR009721">
    <property type="entry name" value="O-acyltransferase_WSD1_C"/>
</dbReference>
<evidence type="ECO:0000256" key="3">
    <source>
        <dbReference type="ARBA" id="ARBA00009587"/>
    </source>
</evidence>
<dbReference type="NCBIfam" id="TIGR02946">
    <property type="entry name" value="acyl_WS_DGAT"/>
    <property type="match status" value="1"/>
</dbReference>
<comment type="catalytic activity">
    <reaction evidence="10">
        <text>an acyl-CoA + a 1,2-diacyl-sn-glycerol = a triacyl-sn-glycerol + CoA</text>
        <dbReference type="Rhea" id="RHEA:10868"/>
        <dbReference type="ChEBI" id="CHEBI:17815"/>
        <dbReference type="ChEBI" id="CHEBI:57287"/>
        <dbReference type="ChEBI" id="CHEBI:58342"/>
        <dbReference type="ChEBI" id="CHEBI:64615"/>
        <dbReference type="EC" id="2.3.1.20"/>
    </reaction>
</comment>
<gene>
    <name evidence="13" type="ORF">IB286_04440</name>
</gene>
<evidence type="ECO:0000256" key="7">
    <source>
        <dbReference type="ARBA" id="ARBA00022798"/>
    </source>
</evidence>
<dbReference type="InterPro" id="IPR045034">
    <property type="entry name" value="O-acyltransferase_WSD1-like"/>
</dbReference>
<comment type="similarity">
    <text evidence="3">Belongs to the long-chain O-acyltransferase family.</text>
</comment>
<dbReference type="GO" id="GO:0071731">
    <property type="term" value="P:response to nitric oxide"/>
    <property type="evidence" value="ECO:0007669"/>
    <property type="project" value="TreeGrafter"/>
</dbReference>
<dbReference type="Pfam" id="PF06974">
    <property type="entry name" value="WS_DGAT_C"/>
    <property type="match status" value="1"/>
</dbReference>
<dbReference type="Pfam" id="PF03007">
    <property type="entry name" value="WS_DGAT_cat"/>
    <property type="match status" value="1"/>
</dbReference>
<evidence type="ECO:0000256" key="6">
    <source>
        <dbReference type="ARBA" id="ARBA00022679"/>
    </source>
</evidence>
<evidence type="ECO:0000256" key="2">
    <source>
        <dbReference type="ARBA" id="ARBA00005189"/>
    </source>
</evidence>
<dbReference type="Proteomes" id="UP000610558">
    <property type="component" value="Unassembled WGS sequence"/>
</dbReference>
<organism evidence="13 14">
    <name type="scientific">Spongiibacter pelagi</name>
    <dbReference type="NCBI Taxonomy" id="2760804"/>
    <lineage>
        <taxon>Bacteria</taxon>
        <taxon>Pseudomonadati</taxon>
        <taxon>Pseudomonadota</taxon>
        <taxon>Gammaproteobacteria</taxon>
        <taxon>Cellvibrionales</taxon>
        <taxon>Spongiibacteraceae</taxon>
        <taxon>Spongiibacter</taxon>
    </lineage>
</organism>
<evidence type="ECO:0000256" key="1">
    <source>
        <dbReference type="ARBA" id="ARBA00004771"/>
    </source>
</evidence>
<dbReference type="EC" id="2.3.1.20" evidence="4"/>
<evidence type="ECO:0000256" key="4">
    <source>
        <dbReference type="ARBA" id="ARBA00013244"/>
    </source>
</evidence>
<dbReference type="InterPro" id="IPR014292">
    <property type="entry name" value="Acyl_transf_WS/DGAT"/>
</dbReference>
<evidence type="ECO:0000313" key="14">
    <source>
        <dbReference type="Proteomes" id="UP000610558"/>
    </source>
</evidence>